<sequence>MKLGSKFRLIQKVISVILAVLLTLSLVLIIWKYMDISFEETRAEILSNPIYAKGVITTKRSYKGKGVDIGYLVNGKKYSLNTGVKTEFYKRHKVGDSVEIVYSKKNPNVVLLKHELND</sequence>
<evidence type="ECO:0008006" key="4">
    <source>
        <dbReference type="Google" id="ProtNLM"/>
    </source>
</evidence>
<dbReference type="Proteomes" id="UP001236507">
    <property type="component" value="Unassembled WGS sequence"/>
</dbReference>
<accession>A0ABT6YF74</accession>
<proteinExistence type="predicted"/>
<keyword evidence="1" id="KW-1133">Transmembrane helix</keyword>
<keyword evidence="1" id="KW-0472">Membrane</keyword>
<dbReference type="RefSeq" id="WP_283346520.1">
    <property type="nucleotide sequence ID" value="NZ_JASHIF010000027.1"/>
</dbReference>
<evidence type="ECO:0000256" key="1">
    <source>
        <dbReference type="SAM" id="Phobius"/>
    </source>
</evidence>
<evidence type="ECO:0000313" key="3">
    <source>
        <dbReference type="Proteomes" id="UP001236507"/>
    </source>
</evidence>
<evidence type="ECO:0000313" key="2">
    <source>
        <dbReference type="EMBL" id="MDI9862251.1"/>
    </source>
</evidence>
<name>A0ABT6YF74_9BACT</name>
<feature type="transmembrane region" description="Helical" evidence="1">
    <location>
        <begin position="12"/>
        <end position="34"/>
    </location>
</feature>
<comment type="caution">
    <text evidence="2">The sequence shown here is derived from an EMBL/GenBank/DDBJ whole genome shotgun (WGS) entry which is preliminary data.</text>
</comment>
<keyword evidence="3" id="KW-1185">Reference proteome</keyword>
<protein>
    <recommendedName>
        <fullName evidence="4">DUF3592 domain-containing protein</fullName>
    </recommendedName>
</protein>
<gene>
    <name evidence="2" type="ORF">QM524_23715</name>
</gene>
<dbReference type="EMBL" id="JASHIF010000027">
    <property type="protein sequence ID" value="MDI9862251.1"/>
    <property type="molecule type" value="Genomic_DNA"/>
</dbReference>
<organism evidence="2 3">
    <name type="scientific">Flectobacillus roseus</name>
    <dbReference type="NCBI Taxonomy" id="502259"/>
    <lineage>
        <taxon>Bacteria</taxon>
        <taxon>Pseudomonadati</taxon>
        <taxon>Bacteroidota</taxon>
        <taxon>Cytophagia</taxon>
        <taxon>Cytophagales</taxon>
        <taxon>Flectobacillaceae</taxon>
        <taxon>Flectobacillus</taxon>
    </lineage>
</organism>
<keyword evidence="1" id="KW-0812">Transmembrane</keyword>
<reference evidence="2 3" key="1">
    <citation type="submission" date="2023-05" db="EMBL/GenBank/DDBJ databases">
        <title>Novel species of genus Flectobacillus isolated from stream in China.</title>
        <authorList>
            <person name="Lu H."/>
        </authorList>
    </citation>
    <scope>NUCLEOTIDE SEQUENCE [LARGE SCALE GENOMIC DNA]</scope>
    <source>
        <strain evidence="2 3">KCTC 42575</strain>
    </source>
</reference>